<feature type="transmembrane region" description="Helical" evidence="7">
    <location>
        <begin position="131"/>
        <end position="155"/>
    </location>
</feature>
<evidence type="ECO:0000256" key="4">
    <source>
        <dbReference type="ARBA" id="ARBA00022692"/>
    </source>
</evidence>
<keyword evidence="6 7" id="KW-0472">Membrane</keyword>
<dbReference type="InterPro" id="IPR000515">
    <property type="entry name" value="MetI-like"/>
</dbReference>
<evidence type="ECO:0000256" key="2">
    <source>
        <dbReference type="ARBA" id="ARBA00022448"/>
    </source>
</evidence>
<feature type="domain" description="ABC transmembrane type-1" evidence="9">
    <location>
        <begin position="127"/>
        <end position="328"/>
    </location>
</feature>
<dbReference type="RefSeq" id="WP_188717699.1">
    <property type="nucleotide sequence ID" value="NZ_BAABBD010000002.1"/>
</dbReference>
<evidence type="ECO:0000256" key="6">
    <source>
        <dbReference type="ARBA" id="ARBA00023136"/>
    </source>
</evidence>
<dbReference type="EMBL" id="BMLM01000001">
    <property type="protein sequence ID" value="GGN84603.1"/>
    <property type="molecule type" value="Genomic_DNA"/>
</dbReference>
<feature type="compositionally biased region" description="Low complexity" evidence="8">
    <location>
        <begin position="20"/>
        <end position="30"/>
    </location>
</feature>
<dbReference type="SUPFAM" id="SSF161098">
    <property type="entry name" value="MetI-like"/>
    <property type="match status" value="1"/>
</dbReference>
<feature type="region of interest" description="Disordered" evidence="8">
    <location>
        <begin position="1"/>
        <end position="30"/>
    </location>
</feature>
<name>A0ABQ2KJY1_9MICO</name>
<feature type="transmembrane region" description="Helical" evidence="7">
    <location>
        <begin position="167"/>
        <end position="193"/>
    </location>
</feature>
<feature type="transmembrane region" description="Helical" evidence="7">
    <location>
        <begin position="205"/>
        <end position="225"/>
    </location>
</feature>
<evidence type="ECO:0000256" key="7">
    <source>
        <dbReference type="RuleBase" id="RU363032"/>
    </source>
</evidence>
<feature type="transmembrane region" description="Helical" evidence="7">
    <location>
        <begin position="305"/>
        <end position="328"/>
    </location>
</feature>
<sequence length="341" mass="35429">MSIAVRRPQQGGQQAGGPAGRRPAAPRSGTRARALRRIGQAALVVAATFVLAFLLLHALPGDAIVARYASPELGLSPEQLADLRAAYGADQPVWVQLGLSAWGFLTGDLGTSLQTGAEVSTLIAAALPPTLALAGLGFLLAAVLAVGIAALATFGRWEPLRRAFRSLPPLFVSIPVFWIGIVLLQVVSFRLGLIPVIGANAAEQLVLPVVTIAIPIAAPLAQVLIRAIDDTLAEPYVAVARSRGASAGWLLQREVARNALLPTLTIAGVLFGELIAGAVVTETVFARSGLGRLTADAVATRDIPVLQAVVVISAVAFVVINLVVDLVAPAIDPRLRKEVRA</sequence>
<keyword evidence="3" id="KW-1003">Cell membrane</keyword>
<organism evidence="10 11">
    <name type="scientific">Agrococcus terreus</name>
    <dbReference type="NCBI Taxonomy" id="574649"/>
    <lineage>
        <taxon>Bacteria</taxon>
        <taxon>Bacillati</taxon>
        <taxon>Actinomycetota</taxon>
        <taxon>Actinomycetes</taxon>
        <taxon>Micrococcales</taxon>
        <taxon>Microbacteriaceae</taxon>
        <taxon>Agrococcus</taxon>
    </lineage>
</organism>
<accession>A0ABQ2KJY1</accession>
<dbReference type="PROSITE" id="PS50928">
    <property type="entry name" value="ABC_TM1"/>
    <property type="match status" value="1"/>
</dbReference>
<gene>
    <name evidence="10" type="ORF">GCM10010968_16590</name>
</gene>
<protein>
    <submittedName>
        <fullName evidence="10">Peptide ABC transporter permease</fullName>
    </submittedName>
</protein>
<dbReference type="PANTHER" id="PTHR43163:SF6">
    <property type="entry name" value="DIPEPTIDE TRANSPORT SYSTEM PERMEASE PROTEIN DPPB-RELATED"/>
    <property type="match status" value="1"/>
</dbReference>
<dbReference type="InterPro" id="IPR035906">
    <property type="entry name" value="MetI-like_sf"/>
</dbReference>
<evidence type="ECO:0000256" key="8">
    <source>
        <dbReference type="SAM" id="MobiDB-lite"/>
    </source>
</evidence>
<dbReference type="Pfam" id="PF00528">
    <property type="entry name" value="BPD_transp_1"/>
    <property type="match status" value="1"/>
</dbReference>
<keyword evidence="5 7" id="KW-1133">Transmembrane helix</keyword>
<feature type="compositionally biased region" description="Low complexity" evidence="8">
    <location>
        <begin position="1"/>
        <end position="12"/>
    </location>
</feature>
<keyword evidence="2 7" id="KW-0813">Transport</keyword>
<evidence type="ECO:0000313" key="10">
    <source>
        <dbReference type="EMBL" id="GGN84603.1"/>
    </source>
</evidence>
<dbReference type="PANTHER" id="PTHR43163">
    <property type="entry name" value="DIPEPTIDE TRANSPORT SYSTEM PERMEASE PROTEIN DPPB-RELATED"/>
    <property type="match status" value="1"/>
</dbReference>
<dbReference type="CDD" id="cd06261">
    <property type="entry name" value="TM_PBP2"/>
    <property type="match status" value="1"/>
</dbReference>
<comment type="caution">
    <text evidence="10">The sequence shown here is derived from an EMBL/GenBank/DDBJ whole genome shotgun (WGS) entry which is preliminary data.</text>
</comment>
<comment type="subcellular location">
    <subcellularLocation>
        <location evidence="1 7">Cell membrane</location>
        <topology evidence="1 7">Multi-pass membrane protein</topology>
    </subcellularLocation>
</comment>
<feature type="transmembrane region" description="Helical" evidence="7">
    <location>
        <begin position="41"/>
        <end position="59"/>
    </location>
</feature>
<dbReference type="Gene3D" id="1.10.3720.10">
    <property type="entry name" value="MetI-like"/>
    <property type="match status" value="1"/>
</dbReference>
<evidence type="ECO:0000259" key="9">
    <source>
        <dbReference type="PROSITE" id="PS50928"/>
    </source>
</evidence>
<keyword evidence="4 7" id="KW-0812">Transmembrane</keyword>
<feature type="transmembrane region" description="Helical" evidence="7">
    <location>
        <begin position="259"/>
        <end position="285"/>
    </location>
</feature>
<keyword evidence="11" id="KW-1185">Reference proteome</keyword>
<evidence type="ECO:0000313" key="11">
    <source>
        <dbReference type="Proteomes" id="UP000626982"/>
    </source>
</evidence>
<reference evidence="11" key="1">
    <citation type="journal article" date="2019" name="Int. J. Syst. Evol. Microbiol.">
        <title>The Global Catalogue of Microorganisms (GCM) 10K type strain sequencing project: providing services to taxonomists for standard genome sequencing and annotation.</title>
        <authorList>
            <consortium name="The Broad Institute Genomics Platform"/>
            <consortium name="The Broad Institute Genome Sequencing Center for Infectious Disease"/>
            <person name="Wu L."/>
            <person name="Ma J."/>
        </authorList>
    </citation>
    <scope>NUCLEOTIDE SEQUENCE [LARGE SCALE GENOMIC DNA]</scope>
    <source>
        <strain evidence="11">CGMCC 1.6960</strain>
    </source>
</reference>
<evidence type="ECO:0000256" key="5">
    <source>
        <dbReference type="ARBA" id="ARBA00022989"/>
    </source>
</evidence>
<evidence type="ECO:0000256" key="1">
    <source>
        <dbReference type="ARBA" id="ARBA00004651"/>
    </source>
</evidence>
<evidence type="ECO:0000256" key="3">
    <source>
        <dbReference type="ARBA" id="ARBA00022475"/>
    </source>
</evidence>
<proteinExistence type="inferred from homology"/>
<comment type="similarity">
    <text evidence="7">Belongs to the binding-protein-dependent transport system permease family.</text>
</comment>
<dbReference type="Proteomes" id="UP000626982">
    <property type="component" value="Unassembled WGS sequence"/>
</dbReference>